<proteinExistence type="inferred from homology"/>
<evidence type="ECO:0000313" key="6">
    <source>
        <dbReference type="Proteomes" id="UP000031258"/>
    </source>
</evidence>
<dbReference type="GO" id="GO:0005524">
    <property type="term" value="F:ATP binding"/>
    <property type="evidence" value="ECO:0007669"/>
    <property type="project" value="UniProtKB-KW"/>
</dbReference>
<dbReference type="InterPro" id="IPR027417">
    <property type="entry name" value="P-loop_NTPase"/>
</dbReference>
<sequence length="759" mass="87628">MKVFFRDRSIFIEDEKYFIEDKIAEFIPIACHYDKETLLTKNGELLQIIKISGLETNDSEFQKVNLRDQLRKVIKKHVTEYKYAVHIHVLRNRENMVPPGEMPFGFAEELNQRWAKKNNWDKQLVNTLYVTIIRQNIQTGTFDPKTLFFPLIKNQHYNHLNTACEELHDITNNMVDDLKRFGSTKLTMQKTEDEGYISEPLSLYNNLVQLTQTRAHVPIKDLSEYLANIKIKYKFNTVVIEGTDFKRYCAVFSLKQPQNISVSAYDKLLQLGMQFIISESLCFVSSNTALKDHKKMMSHLEAAKAQDIAQENDLAEILNEDKGNNNDYCAHQVTLLVYSDDESFFQDKLNKTVEVLQNIGLVAVREDFKMAKCFWSQLPGNFRFIDRINYTATNLIGALTSIHHKNIGCYSGSKWGPAISLFRNNDGNPYYFNFHNHNNGNTLIIGNEHSGKNVLMKFFLTQSTKLNPRIIFIDAEGNSEKFIEEIGGLYVKPNPDDFSPIKIKLFDKELFKGKLELFSNFLTNLIYPRASDNAQYQTFFAALAKSLFEGNENEDPYTLLSGIIEKSEDEAIKSSFNSYFNSEIYSNFFDEDFLDLFTLEDILSIDITELSKSKPIQEAFLVLLLLKIPSLLDGRPTIIAFNKCYDLFFSNVFSPLFSSWLDELTSKNAIAFFSTDTTDRILDNDCLRNCLDKFATQIFTSNKFADKKFKHSFSLNEFELTQIKAYSVERRMFVLKQGEYSIVGVLNLADLPEILEVLK</sequence>
<comment type="caution">
    <text evidence="5">The sequence shown here is derived from an EMBL/GenBank/DDBJ whole genome shotgun (WGS) entry which is preliminary data.</text>
</comment>
<evidence type="ECO:0000259" key="4">
    <source>
        <dbReference type="Pfam" id="PF03135"/>
    </source>
</evidence>
<dbReference type="STRING" id="86105.NF27_HQ00250"/>
<evidence type="ECO:0000256" key="3">
    <source>
        <dbReference type="ARBA" id="ARBA00022840"/>
    </source>
</evidence>
<accession>A0A0C1MR61</accession>
<dbReference type="Proteomes" id="UP000031258">
    <property type="component" value="Unassembled WGS sequence"/>
</dbReference>
<dbReference type="PANTHER" id="PTHR30121:SF12">
    <property type="entry name" value="TYPE IV SECRETION SYSTEM PROTEIN CAGE"/>
    <property type="match status" value="1"/>
</dbReference>
<evidence type="ECO:0000256" key="1">
    <source>
        <dbReference type="ARBA" id="ARBA00006512"/>
    </source>
</evidence>
<keyword evidence="6" id="KW-1185">Reference proteome</keyword>
<dbReference type="PANTHER" id="PTHR30121">
    <property type="entry name" value="UNCHARACTERIZED PROTEIN YJGR-RELATED"/>
    <property type="match status" value="1"/>
</dbReference>
<dbReference type="EMBL" id="JSWE01000184">
    <property type="protein sequence ID" value="KIE04487.1"/>
    <property type="molecule type" value="Genomic_DNA"/>
</dbReference>
<dbReference type="SUPFAM" id="SSF52540">
    <property type="entry name" value="P-loop containing nucleoside triphosphate hydrolases"/>
    <property type="match status" value="1"/>
</dbReference>
<comment type="similarity">
    <text evidence="1">Belongs to the TrbE/VirB4 family.</text>
</comment>
<dbReference type="Pfam" id="PF03135">
    <property type="entry name" value="CagE_TrbE_VirB"/>
    <property type="match status" value="1"/>
</dbReference>
<dbReference type="InterPro" id="IPR018145">
    <property type="entry name" value="CagE_TrbE_VirB_cntrl_dom"/>
</dbReference>
<feature type="domain" description="CagE TrbE VirB component of type IV transporter system central" evidence="4">
    <location>
        <begin position="192"/>
        <end position="387"/>
    </location>
</feature>
<dbReference type="InterPro" id="IPR051162">
    <property type="entry name" value="T4SS_component"/>
</dbReference>
<keyword evidence="3" id="KW-0067">ATP-binding</keyword>
<dbReference type="AlphaFoldDB" id="A0A0C1MR61"/>
<organism evidence="5 6">
    <name type="scientific">Candidatus Jidaibacter acanthamoebae</name>
    <dbReference type="NCBI Taxonomy" id="86105"/>
    <lineage>
        <taxon>Bacteria</taxon>
        <taxon>Pseudomonadati</taxon>
        <taxon>Pseudomonadota</taxon>
        <taxon>Alphaproteobacteria</taxon>
        <taxon>Rickettsiales</taxon>
        <taxon>Candidatus Midichloriaceae</taxon>
        <taxon>Candidatus Jidaibacter</taxon>
    </lineage>
</organism>
<keyword evidence="2" id="KW-0547">Nucleotide-binding</keyword>
<name>A0A0C1MR61_9RICK</name>
<evidence type="ECO:0000313" key="5">
    <source>
        <dbReference type="EMBL" id="KIE04487.1"/>
    </source>
</evidence>
<dbReference type="Gene3D" id="3.40.50.300">
    <property type="entry name" value="P-loop containing nucleotide triphosphate hydrolases"/>
    <property type="match status" value="1"/>
</dbReference>
<reference evidence="5 6" key="1">
    <citation type="submission" date="2014-11" db="EMBL/GenBank/DDBJ databases">
        <title>A Rickettsiales Symbiont of Amoebae With Ancient Features.</title>
        <authorList>
            <person name="Schulz F."/>
            <person name="Martijn J."/>
            <person name="Wascher F."/>
            <person name="Kostanjsek R."/>
            <person name="Ettema T.J."/>
            <person name="Horn M."/>
        </authorList>
    </citation>
    <scope>NUCLEOTIDE SEQUENCE [LARGE SCALE GENOMIC DNA]</scope>
    <source>
        <strain evidence="5 6">UWC36</strain>
    </source>
</reference>
<gene>
    <name evidence="5" type="ORF">NF27_HQ00250</name>
</gene>
<evidence type="ECO:0000256" key="2">
    <source>
        <dbReference type="ARBA" id="ARBA00022741"/>
    </source>
</evidence>
<protein>
    <recommendedName>
        <fullName evidence="4">CagE TrbE VirB component of type IV transporter system central domain-containing protein</fullName>
    </recommendedName>
</protein>